<dbReference type="EMBL" id="LFJJ01000198">
    <property type="protein sequence ID" value="KND58087.1"/>
    <property type="molecule type" value="Genomic_DNA"/>
</dbReference>
<dbReference type="PANTHER" id="PTHR30015">
    <property type="entry name" value="MRR RESTRICTION SYSTEM PROTEIN"/>
    <property type="match status" value="1"/>
</dbReference>
<dbReference type="InterPro" id="IPR025745">
    <property type="entry name" value="Mrr-like_N_dom"/>
</dbReference>
<dbReference type="InterPro" id="IPR007560">
    <property type="entry name" value="Restrct_endonuc_IV_Mrr"/>
</dbReference>
<accession>A0A0L0M632</accession>
<evidence type="ECO:0000259" key="1">
    <source>
        <dbReference type="Pfam" id="PF04471"/>
    </source>
</evidence>
<feature type="domain" description="Restriction system protein Mrr-like N-terminal" evidence="2">
    <location>
        <begin position="12"/>
        <end position="92"/>
    </location>
</feature>
<evidence type="ECO:0000259" key="2">
    <source>
        <dbReference type="Pfam" id="PF14338"/>
    </source>
</evidence>
<dbReference type="Pfam" id="PF14338">
    <property type="entry name" value="Mrr_N"/>
    <property type="match status" value="1"/>
</dbReference>
<keyword evidence="3" id="KW-0255">Endonuclease</keyword>
<evidence type="ECO:0000313" key="4">
    <source>
        <dbReference type="Proteomes" id="UP000036959"/>
    </source>
</evidence>
<dbReference type="InterPro" id="IPR011335">
    <property type="entry name" value="Restrct_endonuc-II-like"/>
</dbReference>
<dbReference type="RefSeq" id="WP_232316743.1">
    <property type="nucleotide sequence ID" value="NZ_LFJJ01000198.1"/>
</dbReference>
<dbReference type="PATRIC" id="fig|242163.4.peg.2760"/>
<dbReference type="AlphaFoldDB" id="A0A0L0M632"/>
<evidence type="ECO:0000313" key="3">
    <source>
        <dbReference type="EMBL" id="KND58087.1"/>
    </source>
</evidence>
<dbReference type="GO" id="GO:0009307">
    <property type="term" value="P:DNA restriction-modification system"/>
    <property type="evidence" value="ECO:0007669"/>
    <property type="project" value="InterPro"/>
</dbReference>
<organism evidence="3 4">
    <name type="scientific">Candidatus Burkholderia verschuerenii</name>
    <dbReference type="NCBI Taxonomy" id="242163"/>
    <lineage>
        <taxon>Bacteria</taxon>
        <taxon>Pseudomonadati</taxon>
        <taxon>Pseudomonadota</taxon>
        <taxon>Betaproteobacteria</taxon>
        <taxon>Burkholderiales</taxon>
        <taxon>Burkholderiaceae</taxon>
        <taxon>Burkholderia</taxon>
    </lineage>
</organism>
<gene>
    <name evidence="3" type="ORF">BVER_00375</name>
</gene>
<dbReference type="Pfam" id="PF04471">
    <property type="entry name" value="Mrr_cat"/>
    <property type="match status" value="1"/>
</dbReference>
<dbReference type="InterPro" id="IPR011856">
    <property type="entry name" value="tRNA_endonuc-like_dom_sf"/>
</dbReference>
<dbReference type="PANTHER" id="PTHR30015:SF7">
    <property type="entry name" value="TYPE IV METHYL-DIRECTED RESTRICTION ENZYME ECOKMRR"/>
    <property type="match status" value="1"/>
</dbReference>
<protein>
    <submittedName>
        <fullName evidence="3">Putative restriction endonuclease</fullName>
    </submittedName>
</protein>
<sequence>MAEVTRQRTGELLRKLFEILKSHPEGMPAGKALEALANSVALTAYEAGFYESSGQRRFEKIVRFATVACVKGGWIVKHKGVWAVTDVGLSAYQKFNDPAVFHREAGRLYGQWKASQLRDAAGLATVSAKLSEQADLSFDVDAETASVTYEQAEEQAWGEIEQHLRKMPPYDFQDLVADLLRAMGYHVGWISPPGKDGGVDIIANTDPLGTRAPRIKVQVKRVGHRVDKDGLKSFIAIINDDDVGLFVSLG</sequence>
<keyword evidence="3" id="KW-0540">Nuclease</keyword>
<dbReference type="GO" id="GO:0015666">
    <property type="term" value="F:restriction endodeoxyribonuclease activity"/>
    <property type="evidence" value="ECO:0007669"/>
    <property type="project" value="TreeGrafter"/>
</dbReference>
<reference evidence="4" key="1">
    <citation type="submission" date="2015-06" db="EMBL/GenBank/DDBJ databases">
        <title>Comparative genomics of Burkholderia leaf nodule symbionts.</title>
        <authorList>
            <person name="Carlier A."/>
            <person name="Eberl L."/>
            <person name="Pinto-Carbo M."/>
        </authorList>
    </citation>
    <scope>NUCLEOTIDE SEQUENCE [LARGE SCALE GENOMIC DNA]</scope>
    <source>
        <strain evidence="4">UZHbot4</strain>
    </source>
</reference>
<comment type="caution">
    <text evidence="3">The sequence shown here is derived from an EMBL/GenBank/DDBJ whole genome shotgun (WGS) entry which is preliminary data.</text>
</comment>
<proteinExistence type="predicted"/>
<dbReference type="Proteomes" id="UP000036959">
    <property type="component" value="Unassembled WGS sequence"/>
</dbReference>
<dbReference type="SUPFAM" id="SSF52980">
    <property type="entry name" value="Restriction endonuclease-like"/>
    <property type="match status" value="1"/>
</dbReference>
<dbReference type="GO" id="GO:0003677">
    <property type="term" value="F:DNA binding"/>
    <property type="evidence" value="ECO:0007669"/>
    <property type="project" value="InterPro"/>
</dbReference>
<dbReference type="Gene3D" id="3.40.1350.10">
    <property type="match status" value="1"/>
</dbReference>
<keyword evidence="4" id="KW-1185">Reference proteome</keyword>
<name>A0A0L0M632_9BURK</name>
<dbReference type="InterPro" id="IPR052906">
    <property type="entry name" value="Type_IV_Methyl-Rstrct_Enzyme"/>
</dbReference>
<keyword evidence="3" id="KW-0378">Hydrolase</keyword>
<feature type="domain" description="Restriction endonuclease type IV Mrr" evidence="1">
    <location>
        <begin position="164"/>
        <end position="249"/>
    </location>
</feature>